<dbReference type="SUPFAM" id="SSF75615">
    <property type="entry name" value="Siroheme synthase middle domains-like"/>
    <property type="match status" value="1"/>
</dbReference>
<gene>
    <name evidence="7" type="ORF">ETI04_03375</name>
</gene>
<dbReference type="Pfam" id="PF13241">
    <property type="entry name" value="NAD_binding_7"/>
    <property type="match status" value="1"/>
</dbReference>
<evidence type="ECO:0000256" key="1">
    <source>
        <dbReference type="ARBA" id="ARBA00005010"/>
    </source>
</evidence>
<evidence type="ECO:0000256" key="5">
    <source>
        <dbReference type="ARBA" id="ARBA00023244"/>
    </source>
</evidence>
<dbReference type="InterPro" id="IPR036291">
    <property type="entry name" value="NAD(P)-bd_dom_sf"/>
</dbReference>
<dbReference type="EMBL" id="SDQG01000001">
    <property type="protein sequence ID" value="TDM18544.1"/>
    <property type="molecule type" value="Genomic_DNA"/>
</dbReference>
<proteinExistence type="predicted"/>
<keyword evidence="3" id="KW-0560">Oxidoreductase</keyword>
<sequence length="148" mass="16845">MNLRRMHMYPVMINLEDKKILIVGGGRIAKRKVNGLQDEGAHITVMAPEIDAEIKAKDVECIQHPFTKQDISHYDIVFIATNDDDVNKQVMECVHDNQLVNDCSNKRNSNFFNVASFKYDDMRIMISSDGASPEKSKALKHKIKALLK</sequence>
<evidence type="ECO:0000256" key="2">
    <source>
        <dbReference type="ARBA" id="ARBA00012400"/>
    </source>
</evidence>
<reference evidence="7 8" key="1">
    <citation type="submission" date="2019-01" db="EMBL/GenBank/DDBJ databases">
        <title>Draft genome sequences of Macrococcus caseolyticus, Macrococcus canis, Macrococcus bohemicus and Macrococcus goetzii.</title>
        <authorList>
            <person name="Mazhar S."/>
            <person name="Altermann E."/>
            <person name="Hill C."/>
            <person name="Mcauliffe O."/>
        </authorList>
    </citation>
    <scope>NUCLEOTIDE SEQUENCE [LARGE SCALE GENOMIC DNA]</scope>
    <source>
        <strain evidence="7 8">DPC7162</strain>
    </source>
</reference>
<dbReference type="GO" id="GO:0004325">
    <property type="term" value="F:ferrochelatase activity"/>
    <property type="evidence" value="ECO:0007669"/>
    <property type="project" value="InterPro"/>
</dbReference>
<keyword evidence="4" id="KW-0520">NAD</keyword>
<organism evidence="7 8">
    <name type="scientific">Macrococcoides canis</name>
    <dbReference type="NCBI Taxonomy" id="1855823"/>
    <lineage>
        <taxon>Bacteria</taxon>
        <taxon>Bacillati</taxon>
        <taxon>Bacillota</taxon>
        <taxon>Bacilli</taxon>
        <taxon>Bacillales</taxon>
        <taxon>Staphylococcaceae</taxon>
        <taxon>Macrococcoides</taxon>
    </lineage>
</organism>
<dbReference type="Gene3D" id="3.40.50.720">
    <property type="entry name" value="NAD(P)-binding Rossmann-like Domain"/>
    <property type="match status" value="1"/>
</dbReference>
<dbReference type="InterPro" id="IPR028161">
    <property type="entry name" value="Met8-like"/>
</dbReference>
<comment type="caution">
    <text evidence="7">The sequence shown here is derived from an EMBL/GenBank/DDBJ whole genome shotgun (WGS) entry which is preliminary data.</text>
</comment>
<comment type="catalytic activity">
    <reaction evidence="6">
        <text>precorrin-2 + NAD(+) = sirohydrochlorin + NADH + 2 H(+)</text>
        <dbReference type="Rhea" id="RHEA:15613"/>
        <dbReference type="ChEBI" id="CHEBI:15378"/>
        <dbReference type="ChEBI" id="CHEBI:57540"/>
        <dbReference type="ChEBI" id="CHEBI:57945"/>
        <dbReference type="ChEBI" id="CHEBI:58351"/>
        <dbReference type="ChEBI" id="CHEBI:58827"/>
        <dbReference type="EC" id="1.3.1.76"/>
    </reaction>
</comment>
<dbReference type="AlphaFoldDB" id="A0A4R6C7U2"/>
<dbReference type="Proteomes" id="UP000294865">
    <property type="component" value="Unassembled WGS sequence"/>
</dbReference>
<evidence type="ECO:0000313" key="7">
    <source>
        <dbReference type="EMBL" id="TDM18544.1"/>
    </source>
</evidence>
<dbReference type="GO" id="GO:0043115">
    <property type="term" value="F:precorrin-2 dehydrogenase activity"/>
    <property type="evidence" value="ECO:0007669"/>
    <property type="project" value="UniProtKB-EC"/>
</dbReference>
<evidence type="ECO:0000313" key="8">
    <source>
        <dbReference type="Proteomes" id="UP000294865"/>
    </source>
</evidence>
<evidence type="ECO:0000256" key="6">
    <source>
        <dbReference type="ARBA" id="ARBA00047561"/>
    </source>
</evidence>
<keyword evidence="5" id="KW-0627">Porphyrin biosynthesis</keyword>
<name>A0A4R6C7U2_9STAP</name>
<dbReference type="EC" id="1.3.1.76" evidence="2"/>
<dbReference type="NCBIfam" id="TIGR01470">
    <property type="entry name" value="cysG_Nterm"/>
    <property type="match status" value="1"/>
</dbReference>
<evidence type="ECO:0000256" key="4">
    <source>
        <dbReference type="ARBA" id="ARBA00023027"/>
    </source>
</evidence>
<dbReference type="PANTHER" id="PTHR35330:SF1">
    <property type="entry name" value="SIROHEME BIOSYNTHESIS PROTEIN MET8"/>
    <property type="match status" value="1"/>
</dbReference>
<protein>
    <recommendedName>
        <fullName evidence="2">precorrin-2 dehydrogenase</fullName>
        <ecNumber evidence="2">1.3.1.76</ecNumber>
    </recommendedName>
</protein>
<comment type="pathway">
    <text evidence="1">Porphyrin-containing compound metabolism; siroheme biosynthesis; sirohydrochlorin from precorrin-2: step 1/1.</text>
</comment>
<dbReference type="PANTHER" id="PTHR35330">
    <property type="entry name" value="SIROHEME BIOSYNTHESIS PROTEIN MET8"/>
    <property type="match status" value="1"/>
</dbReference>
<dbReference type="InterPro" id="IPR006367">
    <property type="entry name" value="Sirohaem_synthase_N"/>
</dbReference>
<dbReference type="GO" id="GO:0019354">
    <property type="term" value="P:siroheme biosynthetic process"/>
    <property type="evidence" value="ECO:0007669"/>
    <property type="project" value="UniProtKB-UniPathway"/>
</dbReference>
<dbReference type="SUPFAM" id="SSF51735">
    <property type="entry name" value="NAD(P)-binding Rossmann-fold domains"/>
    <property type="match status" value="1"/>
</dbReference>
<evidence type="ECO:0000256" key="3">
    <source>
        <dbReference type="ARBA" id="ARBA00023002"/>
    </source>
</evidence>
<dbReference type="UniPathway" id="UPA00262">
    <property type="reaction ID" value="UER00222"/>
</dbReference>
<accession>A0A4R6C7U2</accession>